<reference evidence="1 2" key="1">
    <citation type="submission" date="2019-07" db="EMBL/GenBank/DDBJ databases">
        <authorList>
            <person name="Kim J."/>
        </authorList>
    </citation>
    <scope>NUCLEOTIDE SEQUENCE [LARGE SCALE GENOMIC DNA]</scope>
    <source>
        <strain evidence="2">dk17</strain>
    </source>
</reference>
<comment type="caution">
    <text evidence="1">The sequence shown here is derived from an EMBL/GenBank/DDBJ whole genome shotgun (WGS) entry which is preliminary data.</text>
</comment>
<dbReference type="EMBL" id="VOEJ01000006">
    <property type="protein sequence ID" value="TWR27396.1"/>
    <property type="molecule type" value="Genomic_DNA"/>
</dbReference>
<evidence type="ECO:0008006" key="3">
    <source>
        <dbReference type="Google" id="ProtNLM"/>
    </source>
</evidence>
<gene>
    <name evidence="1" type="ORF">FPZ43_13005</name>
</gene>
<name>A0A563U7T4_9SPHI</name>
<organism evidence="1 2">
    <name type="scientific">Mucilaginibacter pallidiroseus</name>
    <dbReference type="NCBI Taxonomy" id="2599295"/>
    <lineage>
        <taxon>Bacteria</taxon>
        <taxon>Pseudomonadati</taxon>
        <taxon>Bacteroidota</taxon>
        <taxon>Sphingobacteriia</taxon>
        <taxon>Sphingobacteriales</taxon>
        <taxon>Sphingobacteriaceae</taxon>
        <taxon>Mucilaginibacter</taxon>
    </lineage>
</organism>
<dbReference type="Proteomes" id="UP000320042">
    <property type="component" value="Unassembled WGS sequence"/>
</dbReference>
<dbReference type="RefSeq" id="WP_146382364.1">
    <property type="nucleotide sequence ID" value="NZ_VOEJ01000006.1"/>
</dbReference>
<dbReference type="SUPFAM" id="SSF56784">
    <property type="entry name" value="HAD-like"/>
    <property type="match status" value="1"/>
</dbReference>
<keyword evidence="2" id="KW-1185">Reference proteome</keyword>
<accession>A0A563U7T4</accession>
<dbReference type="InterPro" id="IPR036412">
    <property type="entry name" value="HAD-like_sf"/>
</dbReference>
<dbReference type="AlphaFoldDB" id="A0A563U7T4"/>
<dbReference type="InterPro" id="IPR023214">
    <property type="entry name" value="HAD_sf"/>
</dbReference>
<proteinExistence type="predicted"/>
<evidence type="ECO:0000313" key="1">
    <source>
        <dbReference type="EMBL" id="TWR27396.1"/>
    </source>
</evidence>
<dbReference type="OrthoDB" id="9797743at2"/>
<sequence length="60" mass="6310">MIVFVFEDSKSGLKAGRNAGMKVVGITTANPASVVAAMADMVIDDYAAITVAQLAKLFYK</sequence>
<evidence type="ECO:0000313" key="2">
    <source>
        <dbReference type="Proteomes" id="UP000320042"/>
    </source>
</evidence>
<dbReference type="Gene3D" id="3.40.50.1000">
    <property type="entry name" value="HAD superfamily/HAD-like"/>
    <property type="match status" value="1"/>
</dbReference>
<protein>
    <recommendedName>
        <fullName evidence="3">Beta-phosphoglucomutase</fullName>
    </recommendedName>
</protein>